<reference evidence="2" key="2">
    <citation type="submission" date="2023-06" db="EMBL/GenBank/DDBJ databases">
        <authorList>
            <consortium name="Lawrence Berkeley National Laboratory"/>
            <person name="Haridas S."/>
            <person name="Hensen N."/>
            <person name="Bonometti L."/>
            <person name="Westerberg I."/>
            <person name="Brannstrom I.O."/>
            <person name="Guillou S."/>
            <person name="Cros-Aarteil S."/>
            <person name="Calhoun S."/>
            <person name="Kuo A."/>
            <person name="Mondo S."/>
            <person name="Pangilinan J."/>
            <person name="Riley R."/>
            <person name="Labutti K."/>
            <person name="Andreopoulos B."/>
            <person name="Lipzen A."/>
            <person name="Chen C."/>
            <person name="Yanf M."/>
            <person name="Daum C."/>
            <person name="Ng V."/>
            <person name="Clum A."/>
            <person name="Steindorff A."/>
            <person name="Ohm R."/>
            <person name="Martin F."/>
            <person name="Silar P."/>
            <person name="Natvig D."/>
            <person name="Lalanne C."/>
            <person name="Gautier V."/>
            <person name="Ament-Velasquez S.L."/>
            <person name="Kruys A."/>
            <person name="Hutchinson M.I."/>
            <person name="Powell A.J."/>
            <person name="Barry K."/>
            <person name="Miller A.N."/>
            <person name="Grigoriev I.V."/>
            <person name="Debuchy R."/>
            <person name="Gladieux P."/>
            <person name="Thoren M.H."/>
            <person name="Johannesson H."/>
        </authorList>
    </citation>
    <scope>NUCLEOTIDE SEQUENCE</scope>
    <source>
        <strain evidence="2">CBS 958.72</strain>
    </source>
</reference>
<evidence type="ECO:0000313" key="2">
    <source>
        <dbReference type="EMBL" id="KAK3367392.1"/>
    </source>
</evidence>
<proteinExistence type="inferred from homology"/>
<accession>A0AAE0N1L3</accession>
<protein>
    <submittedName>
        <fullName evidence="2">Uncharacterized protein</fullName>
    </submittedName>
</protein>
<dbReference type="Proteomes" id="UP001287356">
    <property type="component" value="Unassembled WGS sequence"/>
</dbReference>
<dbReference type="EMBL" id="JAULSN010000007">
    <property type="protein sequence ID" value="KAK3367392.1"/>
    <property type="molecule type" value="Genomic_DNA"/>
</dbReference>
<dbReference type="InterPro" id="IPR044053">
    <property type="entry name" value="AsaB-like"/>
</dbReference>
<dbReference type="AlphaFoldDB" id="A0AAE0N1L3"/>
<dbReference type="PANTHER" id="PTHR34598">
    <property type="entry name" value="BLL6449 PROTEIN"/>
    <property type="match status" value="1"/>
</dbReference>
<name>A0AAE0N1L3_9PEZI</name>
<comment type="similarity">
    <text evidence="1">Belongs to the asaB hydroxylase/desaturase family.</text>
</comment>
<evidence type="ECO:0000256" key="1">
    <source>
        <dbReference type="ARBA" id="ARBA00023604"/>
    </source>
</evidence>
<organism evidence="2 3">
    <name type="scientific">Lasiosphaeria ovina</name>
    <dbReference type="NCBI Taxonomy" id="92902"/>
    <lineage>
        <taxon>Eukaryota</taxon>
        <taxon>Fungi</taxon>
        <taxon>Dikarya</taxon>
        <taxon>Ascomycota</taxon>
        <taxon>Pezizomycotina</taxon>
        <taxon>Sordariomycetes</taxon>
        <taxon>Sordariomycetidae</taxon>
        <taxon>Sordariales</taxon>
        <taxon>Lasiosphaeriaceae</taxon>
        <taxon>Lasiosphaeria</taxon>
    </lineage>
</organism>
<dbReference type="GO" id="GO:0016491">
    <property type="term" value="F:oxidoreductase activity"/>
    <property type="evidence" value="ECO:0007669"/>
    <property type="project" value="InterPro"/>
</dbReference>
<reference evidence="2" key="1">
    <citation type="journal article" date="2023" name="Mol. Phylogenet. Evol.">
        <title>Genome-scale phylogeny and comparative genomics of the fungal order Sordariales.</title>
        <authorList>
            <person name="Hensen N."/>
            <person name="Bonometti L."/>
            <person name="Westerberg I."/>
            <person name="Brannstrom I.O."/>
            <person name="Guillou S."/>
            <person name="Cros-Aarteil S."/>
            <person name="Calhoun S."/>
            <person name="Haridas S."/>
            <person name="Kuo A."/>
            <person name="Mondo S."/>
            <person name="Pangilinan J."/>
            <person name="Riley R."/>
            <person name="LaButti K."/>
            <person name="Andreopoulos B."/>
            <person name="Lipzen A."/>
            <person name="Chen C."/>
            <person name="Yan M."/>
            <person name="Daum C."/>
            <person name="Ng V."/>
            <person name="Clum A."/>
            <person name="Steindorff A."/>
            <person name="Ohm R.A."/>
            <person name="Martin F."/>
            <person name="Silar P."/>
            <person name="Natvig D.O."/>
            <person name="Lalanne C."/>
            <person name="Gautier V."/>
            <person name="Ament-Velasquez S.L."/>
            <person name="Kruys A."/>
            <person name="Hutchinson M.I."/>
            <person name="Powell A.J."/>
            <person name="Barry K."/>
            <person name="Miller A.N."/>
            <person name="Grigoriev I.V."/>
            <person name="Debuchy R."/>
            <person name="Gladieux P."/>
            <person name="Hiltunen Thoren M."/>
            <person name="Johannesson H."/>
        </authorList>
    </citation>
    <scope>NUCLEOTIDE SEQUENCE</scope>
    <source>
        <strain evidence="2">CBS 958.72</strain>
    </source>
</reference>
<dbReference type="PANTHER" id="PTHR34598:SF3">
    <property type="entry name" value="OXIDOREDUCTASE AN1597"/>
    <property type="match status" value="1"/>
</dbReference>
<comment type="caution">
    <text evidence="2">The sequence shown here is derived from an EMBL/GenBank/DDBJ whole genome shotgun (WGS) entry which is preliminary data.</text>
</comment>
<keyword evidence="3" id="KW-1185">Reference proteome</keyword>
<sequence>MFGAAKVVCYDLRLRESKSYRRESLASTDPLLLEGPALGAHTDITARSGPEMIKNRLGTDVFEAYRTPEYRFRIVNTWRSRNAVCEHNPLAVCDYRTVDPEVDLIACDRVIPERAGEVYYIHHSERQQWATMLIVQCFLKNQTVDEIAVMLMYDSEPGKQAKYCPHISFKHLEARPDAPTRRSVETRSIVITKR</sequence>
<evidence type="ECO:0000313" key="3">
    <source>
        <dbReference type="Proteomes" id="UP001287356"/>
    </source>
</evidence>
<dbReference type="NCBIfam" id="NF041278">
    <property type="entry name" value="CmcJ_NvfI_EfuI"/>
    <property type="match status" value="1"/>
</dbReference>
<gene>
    <name evidence="2" type="ORF">B0T24DRAFT_710323</name>
</gene>